<dbReference type="Proteomes" id="UP000253769">
    <property type="component" value="Unassembled WGS sequence"/>
</dbReference>
<keyword evidence="2" id="KW-0997">Cell inner membrane</keyword>
<dbReference type="InterPro" id="IPR003660">
    <property type="entry name" value="HAMP_dom"/>
</dbReference>
<evidence type="ECO:0000259" key="9">
    <source>
        <dbReference type="PROSITE" id="PS50885"/>
    </source>
</evidence>
<dbReference type="PROSITE" id="PS50906">
    <property type="entry name" value="NIT"/>
    <property type="match status" value="1"/>
</dbReference>
<gene>
    <name evidence="11" type="ORF">DV711_17860</name>
</gene>
<dbReference type="CDD" id="cd11386">
    <property type="entry name" value="MCP_signal"/>
    <property type="match status" value="1"/>
</dbReference>
<dbReference type="SMART" id="SM00304">
    <property type="entry name" value="HAMP"/>
    <property type="match status" value="2"/>
</dbReference>
<dbReference type="OrthoDB" id="2489132at2"/>
<dbReference type="GO" id="GO:0006935">
    <property type="term" value="P:chemotaxis"/>
    <property type="evidence" value="ECO:0007669"/>
    <property type="project" value="UniProtKB-ARBA"/>
</dbReference>
<dbReference type="AlphaFoldDB" id="A0A369WA09"/>
<dbReference type="Pfam" id="PF08376">
    <property type="entry name" value="NIT"/>
    <property type="match status" value="1"/>
</dbReference>
<evidence type="ECO:0000256" key="3">
    <source>
        <dbReference type="ARBA" id="ARBA00023224"/>
    </source>
</evidence>
<keyword evidence="6" id="KW-0472">Membrane</keyword>
<evidence type="ECO:0000256" key="2">
    <source>
        <dbReference type="ARBA" id="ARBA00022519"/>
    </source>
</evidence>
<sequence>MRPGQGDVVRPRLPSNNNGLPVPEKAWCLNKEFGMGLLRRLSMRNKLLLLLVIPSTVALFFLGVTLLSSWQSSQTMQRVQLLSGVSVAASNLVHELQKERGLTAAFLGSKGTRLKAELGQQRKLADQRLQAYQQTLASLSLDSLWPAFRDQLAVVDTRIKGLNQLRQKVSGLSIPAKQAIGQYTQGNAEMLQLVSLMAMQAADPQISNRANAYYYFLQGKERAGIERAVLSNTFARDSFGEGMKQRFVTLLAQQDTYSQTFTEFAVPDDAALLTQLVSGRAVDEVNRLRKVALSSDSGFETEAGYWFKMATERINLLKQVEDTLAERLKTKVDQRGAEERTHLIWMLAIAVLASCFNLGLVFAIYWLITRQLNSLSAAMNLVEDSDLSARAELISQDSLGRLAGSFNQMMEKLSSLVYRVRDASGQLVDSVNQVQQVAHDVDTEVQQGLAQTEMVAAAMNEMGASVREVAGSCSEASGKANLANESVGEGRQVSEQAKQSIGTLSSDIDRASGVIERLASNSNEISTVLDVIRGVAEQTNLLALNAAIEAARAGEQGRGFAVVADEVRSLAQKTQQSTEQINAMIDKLQQGSQDAVDVMEQSQACAGTTIGQFEQQSAALEEISTQIVHVNDLNHQVAAATEQQTATVEEINQSINAIQQRYQQTASSASSLGDASSQMQLLAESLQQEVSQFKG</sequence>
<dbReference type="PROSITE" id="PS50111">
    <property type="entry name" value="CHEMOTAXIS_TRANSDUC_2"/>
    <property type="match status" value="1"/>
</dbReference>
<evidence type="ECO:0000313" key="12">
    <source>
        <dbReference type="Proteomes" id="UP000253769"/>
    </source>
</evidence>
<evidence type="ECO:0000259" key="7">
    <source>
        <dbReference type="PROSITE" id="PS50111"/>
    </source>
</evidence>
<keyword evidence="2" id="KW-1003">Cell membrane</keyword>
<protein>
    <submittedName>
        <fullName evidence="11">HAMP domain-containing protein</fullName>
    </submittedName>
</protein>
<dbReference type="Gene3D" id="1.10.287.950">
    <property type="entry name" value="Methyl-accepting chemotaxis protein"/>
    <property type="match status" value="1"/>
</dbReference>
<dbReference type="SMART" id="SM00283">
    <property type="entry name" value="MA"/>
    <property type="match status" value="1"/>
</dbReference>
<comment type="subcellular location">
    <subcellularLocation>
        <location evidence="1">Cell inner membrane</location>
        <topology evidence="1">Multi-pass membrane protein</topology>
    </subcellularLocation>
</comment>
<dbReference type="PANTHER" id="PTHR32089:SF120">
    <property type="entry name" value="METHYL-ACCEPTING CHEMOTAXIS PROTEIN TLPQ"/>
    <property type="match status" value="1"/>
</dbReference>
<dbReference type="InterPro" id="IPR010910">
    <property type="entry name" value="Nitrate/nitrite_sensing_bac"/>
</dbReference>
<dbReference type="GO" id="GO:0007165">
    <property type="term" value="P:signal transduction"/>
    <property type="evidence" value="ECO:0007669"/>
    <property type="project" value="UniProtKB-KW"/>
</dbReference>
<evidence type="ECO:0000259" key="10">
    <source>
        <dbReference type="PROSITE" id="PS50906"/>
    </source>
</evidence>
<evidence type="ECO:0000259" key="8">
    <source>
        <dbReference type="PROSITE" id="PS50192"/>
    </source>
</evidence>
<dbReference type="FunFam" id="1.10.287.950:FF:000001">
    <property type="entry name" value="Methyl-accepting chemotaxis sensory transducer"/>
    <property type="match status" value="1"/>
</dbReference>
<dbReference type="PROSITE" id="PS50192">
    <property type="entry name" value="T_SNARE"/>
    <property type="match status" value="1"/>
</dbReference>
<dbReference type="PROSITE" id="PS50885">
    <property type="entry name" value="HAMP"/>
    <property type="match status" value="1"/>
</dbReference>
<reference evidence="11 12" key="1">
    <citation type="submission" date="2018-07" db="EMBL/GenBank/DDBJ databases">
        <title>Motiliproteus coralliicola sp. nov., a bacterium isolated from Coral.</title>
        <authorList>
            <person name="Wang G."/>
        </authorList>
    </citation>
    <scope>NUCLEOTIDE SEQUENCE [LARGE SCALE GENOMIC DNA]</scope>
    <source>
        <strain evidence="11 12">C34</strain>
    </source>
</reference>
<dbReference type="InterPro" id="IPR004089">
    <property type="entry name" value="MCPsignal_dom"/>
</dbReference>
<feature type="transmembrane region" description="Helical" evidence="6">
    <location>
        <begin position="343"/>
        <end position="368"/>
    </location>
</feature>
<organism evidence="11 12">
    <name type="scientific">Motiliproteus coralliicola</name>
    <dbReference type="NCBI Taxonomy" id="2283196"/>
    <lineage>
        <taxon>Bacteria</taxon>
        <taxon>Pseudomonadati</taxon>
        <taxon>Pseudomonadota</taxon>
        <taxon>Gammaproteobacteria</taxon>
        <taxon>Oceanospirillales</taxon>
        <taxon>Oceanospirillaceae</taxon>
        <taxon>Motiliproteus</taxon>
    </lineage>
</organism>
<dbReference type="EMBL" id="QQOH01000005">
    <property type="protein sequence ID" value="RDE18507.1"/>
    <property type="molecule type" value="Genomic_DNA"/>
</dbReference>
<evidence type="ECO:0000256" key="1">
    <source>
        <dbReference type="ARBA" id="ARBA00004429"/>
    </source>
</evidence>
<feature type="domain" description="NIT" evidence="10">
    <location>
        <begin position="87"/>
        <end position="335"/>
    </location>
</feature>
<keyword evidence="6" id="KW-1133">Transmembrane helix</keyword>
<feature type="transmembrane region" description="Helical" evidence="6">
    <location>
        <begin position="47"/>
        <end position="70"/>
    </location>
</feature>
<proteinExistence type="inferred from homology"/>
<dbReference type="SUPFAM" id="SSF58104">
    <property type="entry name" value="Methyl-accepting chemotaxis protein (MCP) signaling domain"/>
    <property type="match status" value="1"/>
</dbReference>
<comment type="similarity">
    <text evidence="4">Belongs to the methyl-accepting chemotaxis (MCP) protein family.</text>
</comment>
<keyword evidence="12" id="KW-1185">Reference proteome</keyword>
<dbReference type="InterPro" id="IPR000727">
    <property type="entry name" value="T_SNARE_dom"/>
</dbReference>
<dbReference type="Pfam" id="PF00672">
    <property type="entry name" value="HAMP"/>
    <property type="match status" value="1"/>
</dbReference>
<evidence type="ECO:0000256" key="6">
    <source>
        <dbReference type="SAM" id="Phobius"/>
    </source>
</evidence>
<evidence type="ECO:0000313" key="11">
    <source>
        <dbReference type="EMBL" id="RDE18507.1"/>
    </source>
</evidence>
<keyword evidence="3 5" id="KW-0807">Transducer</keyword>
<dbReference type="GO" id="GO:0005886">
    <property type="term" value="C:plasma membrane"/>
    <property type="evidence" value="ECO:0007669"/>
    <property type="project" value="UniProtKB-SubCell"/>
</dbReference>
<dbReference type="PANTHER" id="PTHR32089">
    <property type="entry name" value="METHYL-ACCEPTING CHEMOTAXIS PROTEIN MCPB"/>
    <property type="match status" value="1"/>
</dbReference>
<feature type="domain" description="T-SNARE coiled-coil homology" evidence="8">
    <location>
        <begin position="610"/>
        <end position="672"/>
    </location>
</feature>
<comment type="caution">
    <text evidence="11">The sequence shown here is derived from an EMBL/GenBank/DDBJ whole genome shotgun (WGS) entry which is preliminary data.</text>
</comment>
<feature type="domain" description="HAMP" evidence="9">
    <location>
        <begin position="366"/>
        <end position="418"/>
    </location>
</feature>
<dbReference type="InterPro" id="IPR013587">
    <property type="entry name" value="Nitrate/nitrite_sensing"/>
</dbReference>
<keyword evidence="6" id="KW-0812">Transmembrane</keyword>
<evidence type="ECO:0000256" key="4">
    <source>
        <dbReference type="ARBA" id="ARBA00029447"/>
    </source>
</evidence>
<feature type="domain" description="Methyl-accepting transducer" evidence="7">
    <location>
        <begin position="423"/>
        <end position="659"/>
    </location>
</feature>
<accession>A0A369WA09</accession>
<dbReference type="CDD" id="cd06225">
    <property type="entry name" value="HAMP"/>
    <property type="match status" value="1"/>
</dbReference>
<evidence type="ECO:0000256" key="5">
    <source>
        <dbReference type="PROSITE-ProRule" id="PRU00284"/>
    </source>
</evidence>
<dbReference type="Pfam" id="PF00015">
    <property type="entry name" value="MCPsignal"/>
    <property type="match status" value="1"/>
</dbReference>
<name>A0A369WA09_9GAMM</name>